<dbReference type="OrthoDB" id="10268090at2759"/>
<dbReference type="PANTHER" id="PTHR12286:SF5">
    <property type="entry name" value="SACCHAROPINE DEHYDROGENASE-LIKE OXIDOREDUCTASE"/>
    <property type="match status" value="1"/>
</dbReference>
<dbReference type="Proteomes" id="UP000720189">
    <property type="component" value="Unassembled WGS sequence"/>
</dbReference>
<evidence type="ECO:0000313" key="4">
    <source>
        <dbReference type="Proteomes" id="UP000720189"/>
    </source>
</evidence>
<reference evidence="3" key="1">
    <citation type="journal article" date="2021" name="Nat. Commun.">
        <title>Genetic determinants of endophytism in the Arabidopsis root mycobiome.</title>
        <authorList>
            <person name="Mesny F."/>
            <person name="Miyauchi S."/>
            <person name="Thiergart T."/>
            <person name="Pickel B."/>
            <person name="Atanasova L."/>
            <person name="Karlsson M."/>
            <person name="Huettel B."/>
            <person name="Barry K.W."/>
            <person name="Haridas S."/>
            <person name="Chen C."/>
            <person name="Bauer D."/>
            <person name="Andreopoulos W."/>
            <person name="Pangilinan J."/>
            <person name="LaButti K."/>
            <person name="Riley R."/>
            <person name="Lipzen A."/>
            <person name="Clum A."/>
            <person name="Drula E."/>
            <person name="Henrissat B."/>
            <person name="Kohler A."/>
            <person name="Grigoriev I.V."/>
            <person name="Martin F.M."/>
            <person name="Hacquard S."/>
        </authorList>
    </citation>
    <scope>NUCLEOTIDE SEQUENCE</scope>
    <source>
        <strain evidence="3">MPI-CAGE-AT-0023</strain>
    </source>
</reference>
<dbReference type="InterPro" id="IPR051276">
    <property type="entry name" value="Saccharopine_DH-like_oxidrdct"/>
</dbReference>
<dbReference type="PANTHER" id="PTHR12286">
    <property type="entry name" value="SACCHAROPINE DEHYDROGENASE-LIKE OXIDOREDUCTASE"/>
    <property type="match status" value="1"/>
</dbReference>
<dbReference type="Pfam" id="PF03435">
    <property type="entry name" value="Sacchrp_dh_NADP"/>
    <property type="match status" value="1"/>
</dbReference>
<feature type="domain" description="Saccharopine dehydrogenase NADP binding" evidence="2">
    <location>
        <begin position="4"/>
        <end position="129"/>
    </location>
</feature>
<dbReference type="InterPro" id="IPR036291">
    <property type="entry name" value="NAD(P)-bd_dom_sf"/>
</dbReference>
<dbReference type="SUPFAM" id="SSF51735">
    <property type="entry name" value="NAD(P)-binding Rossmann-fold domains"/>
    <property type="match status" value="1"/>
</dbReference>
<evidence type="ECO:0000256" key="1">
    <source>
        <dbReference type="ARBA" id="ARBA00038048"/>
    </source>
</evidence>
<dbReference type="GO" id="GO:0005886">
    <property type="term" value="C:plasma membrane"/>
    <property type="evidence" value="ECO:0007669"/>
    <property type="project" value="TreeGrafter"/>
</dbReference>
<dbReference type="GO" id="GO:0005739">
    <property type="term" value="C:mitochondrion"/>
    <property type="evidence" value="ECO:0007669"/>
    <property type="project" value="TreeGrafter"/>
</dbReference>
<comment type="caution">
    <text evidence="3">The sequence shown here is derived from an EMBL/GenBank/DDBJ whole genome shotgun (WGS) entry which is preliminary data.</text>
</comment>
<gene>
    <name evidence="3" type="ORF">BKA55DRAFT_495379</name>
</gene>
<name>A0A9P9KWF7_FUSRE</name>
<dbReference type="GO" id="GO:0009247">
    <property type="term" value="P:glycolipid biosynthetic process"/>
    <property type="evidence" value="ECO:0007669"/>
    <property type="project" value="TreeGrafter"/>
</dbReference>
<protein>
    <submittedName>
        <fullName evidence="3">Saccharopine dehydrogenase-domain-containing protein</fullName>
    </submittedName>
</protein>
<evidence type="ECO:0000313" key="3">
    <source>
        <dbReference type="EMBL" id="KAH7270030.1"/>
    </source>
</evidence>
<dbReference type="EMBL" id="JAGMUX010000001">
    <property type="protein sequence ID" value="KAH7270030.1"/>
    <property type="molecule type" value="Genomic_DNA"/>
</dbReference>
<sequence>MIDIILLGATGYTGRLCASYMAQVLPENISWAIAGRNKSKLQLLHKELGLEEPKCTVYALDLASDEAISELVKTSRVIINAIGPYATTCGTAVIRACAENGTDYVDCGEPAWMRDIIAQYDTTARNSGSRIIMTTGWAAVPADLSVYLAALKLQRHFSLPTREVLVCLDDVRGSFSGGSLSSLCSLEPVDIAPFDLSPVPRTDQQVAKNGVLPPPNALDVQFVDELGVLVESTHSQIETTVIGRSWGLHAGHGSDFLSPEGYGENFFFSSRMKCSNALSALMFRTSLSLLTNAITKIPPIRYLATRMFPPGTGPSEEARRGHYFKYRTLAIADDKGTGPVPKVEVKFAYDGDPYVFTGVALTQAVLVLLQGNIPAHRQGGILTPATLGEEFVARLKRPEAGVKIEVEVLGYQNAINTYINAPGSLPQYRSRIHPPLPPAHHEQVALSALATPDPALIPAIAQRPILQCSHRDDSFPRGANPKVQQ</sequence>
<organism evidence="3 4">
    <name type="scientific">Fusarium redolens</name>
    <dbReference type="NCBI Taxonomy" id="48865"/>
    <lineage>
        <taxon>Eukaryota</taxon>
        <taxon>Fungi</taxon>
        <taxon>Dikarya</taxon>
        <taxon>Ascomycota</taxon>
        <taxon>Pezizomycotina</taxon>
        <taxon>Sordariomycetes</taxon>
        <taxon>Hypocreomycetidae</taxon>
        <taxon>Hypocreales</taxon>
        <taxon>Nectriaceae</taxon>
        <taxon>Fusarium</taxon>
        <taxon>Fusarium redolens species complex</taxon>
    </lineage>
</organism>
<evidence type="ECO:0000259" key="2">
    <source>
        <dbReference type="Pfam" id="PF03435"/>
    </source>
</evidence>
<dbReference type="Gene3D" id="3.40.50.720">
    <property type="entry name" value="NAD(P)-binding Rossmann-like Domain"/>
    <property type="match status" value="1"/>
</dbReference>
<comment type="similarity">
    <text evidence="1">Belongs to the saccharopine dehydrogenase family.</text>
</comment>
<proteinExistence type="inferred from homology"/>
<dbReference type="InterPro" id="IPR005097">
    <property type="entry name" value="Sacchrp_dh_NADP-bd"/>
</dbReference>
<dbReference type="AlphaFoldDB" id="A0A9P9KWF7"/>
<dbReference type="GeneID" id="70216234"/>
<accession>A0A9P9KWF7</accession>
<dbReference type="GO" id="GO:0005811">
    <property type="term" value="C:lipid droplet"/>
    <property type="evidence" value="ECO:0007669"/>
    <property type="project" value="TreeGrafter"/>
</dbReference>
<keyword evidence="4" id="KW-1185">Reference proteome</keyword>
<dbReference type="RefSeq" id="XP_046056798.1">
    <property type="nucleotide sequence ID" value="XM_046186280.1"/>
</dbReference>